<protein>
    <submittedName>
        <fullName evidence="1">Uncharacterized protein</fullName>
    </submittedName>
</protein>
<keyword evidence="2" id="KW-1185">Reference proteome</keyword>
<comment type="caution">
    <text evidence="1">The sequence shown here is derived from an EMBL/GenBank/DDBJ whole genome shotgun (WGS) entry which is preliminary data.</text>
</comment>
<gene>
    <name evidence="1" type="ORF">AGLY_014411</name>
</gene>
<dbReference type="EMBL" id="VYZN01000063">
    <property type="protein sequence ID" value="KAE9525167.1"/>
    <property type="molecule type" value="Genomic_DNA"/>
</dbReference>
<evidence type="ECO:0000313" key="1">
    <source>
        <dbReference type="EMBL" id="KAE9525167.1"/>
    </source>
</evidence>
<organism evidence="1 2">
    <name type="scientific">Aphis glycines</name>
    <name type="common">Soybean aphid</name>
    <dbReference type="NCBI Taxonomy" id="307491"/>
    <lineage>
        <taxon>Eukaryota</taxon>
        <taxon>Metazoa</taxon>
        <taxon>Ecdysozoa</taxon>
        <taxon>Arthropoda</taxon>
        <taxon>Hexapoda</taxon>
        <taxon>Insecta</taxon>
        <taxon>Pterygota</taxon>
        <taxon>Neoptera</taxon>
        <taxon>Paraneoptera</taxon>
        <taxon>Hemiptera</taxon>
        <taxon>Sternorrhyncha</taxon>
        <taxon>Aphidomorpha</taxon>
        <taxon>Aphidoidea</taxon>
        <taxon>Aphididae</taxon>
        <taxon>Aphidini</taxon>
        <taxon>Aphis</taxon>
        <taxon>Aphis</taxon>
    </lineage>
</organism>
<reference evidence="1 2" key="1">
    <citation type="submission" date="2019-08" db="EMBL/GenBank/DDBJ databases">
        <title>The genome of the soybean aphid Biotype 1, its phylome, world population structure and adaptation to the North American continent.</title>
        <authorList>
            <person name="Giordano R."/>
            <person name="Donthu R.K."/>
            <person name="Hernandez A.G."/>
            <person name="Wright C.L."/>
            <person name="Zimin A.V."/>
        </authorList>
    </citation>
    <scope>NUCLEOTIDE SEQUENCE [LARGE SCALE GENOMIC DNA]</scope>
    <source>
        <tissue evidence="1">Whole aphids</tissue>
    </source>
</reference>
<sequence length="201" mass="23353">MSALELSIYLNDTRVRRSSDRAQRDCYFIDLEEVSTSMAFQTDISNISKNVASDNDEEEPDEKPPSTKQMVEALQIFFFGSFALSTHSVNRLKWLSPKLQQLQEQKQNIRMVWELFAKQFSKTYNFGTNHYLKKLNSDTKGISDSASNLNNQLSIKTYFQANLNIFNNKKSEFKQLRVVYSNTLDVVSIRSEILRSKSHFH</sequence>
<evidence type="ECO:0000313" key="2">
    <source>
        <dbReference type="Proteomes" id="UP000475862"/>
    </source>
</evidence>
<dbReference type="AlphaFoldDB" id="A0A6G0T5J4"/>
<dbReference type="Proteomes" id="UP000475862">
    <property type="component" value="Unassembled WGS sequence"/>
</dbReference>
<accession>A0A6G0T5J4</accession>
<proteinExistence type="predicted"/>
<name>A0A6G0T5J4_APHGL</name>